<dbReference type="Gene3D" id="1.10.287.130">
    <property type="match status" value="1"/>
</dbReference>
<feature type="region of interest" description="Disordered" evidence="16">
    <location>
        <begin position="693"/>
        <end position="716"/>
    </location>
</feature>
<dbReference type="SMART" id="SM00304">
    <property type="entry name" value="HAMP"/>
    <property type="match status" value="1"/>
</dbReference>
<dbReference type="CDD" id="cd00082">
    <property type="entry name" value="HisKA"/>
    <property type="match status" value="1"/>
</dbReference>
<dbReference type="SMART" id="SM00388">
    <property type="entry name" value="HisKA"/>
    <property type="match status" value="1"/>
</dbReference>
<dbReference type="Gene3D" id="6.10.340.10">
    <property type="match status" value="1"/>
</dbReference>
<evidence type="ECO:0000256" key="2">
    <source>
        <dbReference type="ARBA" id="ARBA00004236"/>
    </source>
</evidence>
<dbReference type="Pfam" id="PF02518">
    <property type="entry name" value="HATPase_c"/>
    <property type="match status" value="1"/>
</dbReference>
<dbReference type="FunFam" id="3.40.50.2300:FF:000001">
    <property type="entry name" value="DNA-binding response regulator PhoB"/>
    <property type="match status" value="1"/>
</dbReference>
<evidence type="ECO:0000256" key="5">
    <source>
        <dbReference type="ARBA" id="ARBA00022679"/>
    </source>
</evidence>
<dbReference type="PROSITE" id="PS50109">
    <property type="entry name" value="HIS_KIN"/>
    <property type="match status" value="1"/>
</dbReference>
<organism evidence="22">
    <name type="scientific">Streptomyces haneummycinicus</name>
    <dbReference type="NCBI Taxonomy" id="3074435"/>
    <lineage>
        <taxon>Bacteria</taxon>
        <taxon>Bacillati</taxon>
        <taxon>Actinomycetota</taxon>
        <taxon>Actinomycetes</taxon>
        <taxon>Kitasatosporales</taxon>
        <taxon>Streptomycetaceae</taxon>
        <taxon>Streptomyces</taxon>
    </lineage>
</organism>
<dbReference type="InterPro" id="IPR036388">
    <property type="entry name" value="WH-like_DNA-bd_sf"/>
</dbReference>
<feature type="compositionally biased region" description="Low complexity" evidence="16">
    <location>
        <begin position="253"/>
        <end position="262"/>
    </location>
</feature>
<dbReference type="SUPFAM" id="SSF52172">
    <property type="entry name" value="CheY-like"/>
    <property type="match status" value="1"/>
</dbReference>
<accession>A0AAT9I0D1</accession>
<dbReference type="SUPFAM" id="SSF55874">
    <property type="entry name" value="ATPase domain of HSP90 chaperone/DNA topoisomerase II/histidine kinase"/>
    <property type="match status" value="1"/>
</dbReference>
<evidence type="ECO:0000256" key="4">
    <source>
        <dbReference type="ARBA" id="ARBA00022553"/>
    </source>
</evidence>
<evidence type="ECO:0000259" key="20">
    <source>
        <dbReference type="PROSITE" id="PS50885"/>
    </source>
</evidence>
<dbReference type="InterPro" id="IPR005467">
    <property type="entry name" value="His_kinase_dom"/>
</dbReference>
<dbReference type="InterPro" id="IPR036890">
    <property type="entry name" value="HATPase_C_sf"/>
</dbReference>
<dbReference type="InterPro" id="IPR003660">
    <property type="entry name" value="HAMP_dom"/>
</dbReference>
<keyword evidence="9" id="KW-0902">Two-component regulatory system</keyword>
<evidence type="ECO:0000259" key="19">
    <source>
        <dbReference type="PROSITE" id="PS50110"/>
    </source>
</evidence>
<evidence type="ECO:0000259" key="18">
    <source>
        <dbReference type="PROSITE" id="PS50109"/>
    </source>
</evidence>
<dbReference type="InterPro" id="IPR016032">
    <property type="entry name" value="Sig_transdc_resp-reg_C-effctor"/>
</dbReference>
<dbReference type="InterPro" id="IPR001789">
    <property type="entry name" value="Sig_transdc_resp-reg_receiver"/>
</dbReference>
<keyword evidence="10" id="KW-0805">Transcription regulation</keyword>
<dbReference type="AlphaFoldDB" id="A0AAT9I0D1"/>
<dbReference type="SUPFAM" id="SSF158472">
    <property type="entry name" value="HAMP domain-like"/>
    <property type="match status" value="1"/>
</dbReference>
<dbReference type="Gene3D" id="3.40.50.2300">
    <property type="match status" value="1"/>
</dbReference>
<evidence type="ECO:0000256" key="9">
    <source>
        <dbReference type="ARBA" id="ARBA00023012"/>
    </source>
</evidence>
<keyword evidence="11 15" id="KW-0238">DNA-binding</keyword>
<dbReference type="GO" id="GO:0003677">
    <property type="term" value="F:DNA binding"/>
    <property type="evidence" value="ECO:0007669"/>
    <property type="project" value="UniProtKB-UniRule"/>
</dbReference>
<evidence type="ECO:0000256" key="7">
    <source>
        <dbReference type="ARBA" id="ARBA00022777"/>
    </source>
</evidence>
<dbReference type="PROSITE" id="PS51755">
    <property type="entry name" value="OMPR_PHOB"/>
    <property type="match status" value="1"/>
</dbReference>
<dbReference type="InterPro" id="IPR004358">
    <property type="entry name" value="Sig_transdc_His_kin-like_C"/>
</dbReference>
<feature type="domain" description="Response regulatory" evidence="19">
    <location>
        <begin position="12"/>
        <end position="126"/>
    </location>
</feature>
<reference evidence="22" key="2">
    <citation type="submission" date="2024-07" db="EMBL/GenBank/DDBJ databases">
        <title>Streptomyces haneummycinica sp. nov., a new antibiotic-producing actinobacterium isolated from marine sediment.</title>
        <authorList>
            <person name="Uemura M."/>
            <person name="Hamada M."/>
            <person name="Hirano S."/>
            <person name="Kobayashi K."/>
            <person name="Ohshiro T."/>
            <person name="Kobayashi T."/>
            <person name="Terahara T."/>
        </authorList>
    </citation>
    <scope>NUCLEOTIDE SEQUENCE</scope>
    <source>
        <strain evidence="22">KM77-8</strain>
    </source>
</reference>
<name>A0AAT9I0D1_9ACTN</name>
<sequence>MSPAEGDRDTRRILIVDDEPAVREALQRSLAFEGYGTEVAVDGADALEKAAAYRPDLFVLDIQMPRMDGLTAARRVRAAGDTTPILMLTARDTVGDRVTGLDAGADDYLVKPFELDELFARIRALLRRSSYAAALAASAESDDVLSFADLRMDLSTREVTRGTRRVELTRTEFTLLEMFMAHPRQVLTREQILKAVWGFDFEPSSNSLDVYVMYLRRKTEAGGEPRLVHTVRGWGTRCGRAARSERAGPPGPRAAHPGAAVAAGGGGGGVRGGGGGGGLLVRGEERTGELAGRRPEGEPDGRAAGEQVSQPAHRSVRSRPRHPRGEPLRLVRPARGQQGRQLSHHRHGGGSAHGRRPCRRRGRLHRRAAPGEGADGGQYRVFTYTVPGLRDVAVSAARPLSEVNSSLSNLALVLVFVAGAGVVGASAAGLWVARTALRPVDRLTEAVEHIARTEDLAVRIPVEGESEDEIARLSRSFNSMTSSLASSRDLQQQLIADAGHELRTPLTSLRTNIELLTRSEEIGRPIPEADRKALLASVKAQMTELAALIGDLQELSRPDTGQHAGRAGIVAWHDVVESALRRARLRGPELTVTADVHPWYVRAEPSALERAVVNILDNAVKFSPAGATVDVRLTDGVLTVRDHGPGIPADELPYVFDRFWRSPSARALPGSGLGLSIVARTVQQAGGEVSLTRADGGGTTATVRLPGAPTPPPEVP</sequence>
<evidence type="ECO:0000256" key="3">
    <source>
        <dbReference type="ARBA" id="ARBA00012438"/>
    </source>
</evidence>
<dbReference type="CDD" id="cd17627">
    <property type="entry name" value="REC_OmpR_PrrA-like"/>
    <property type="match status" value="1"/>
</dbReference>
<dbReference type="InterPro" id="IPR003594">
    <property type="entry name" value="HATPase_dom"/>
</dbReference>
<dbReference type="SUPFAM" id="SSF46894">
    <property type="entry name" value="C-terminal effector domain of the bipartite response regulators"/>
    <property type="match status" value="1"/>
</dbReference>
<evidence type="ECO:0000256" key="17">
    <source>
        <dbReference type="SAM" id="Phobius"/>
    </source>
</evidence>
<feature type="compositionally biased region" description="Basic residues" evidence="16">
    <location>
        <begin position="342"/>
        <end position="368"/>
    </location>
</feature>
<dbReference type="Pfam" id="PF00486">
    <property type="entry name" value="Trans_reg_C"/>
    <property type="match status" value="1"/>
</dbReference>
<dbReference type="PANTHER" id="PTHR45436">
    <property type="entry name" value="SENSOR HISTIDINE KINASE YKOH"/>
    <property type="match status" value="1"/>
</dbReference>
<dbReference type="Pfam" id="PF00672">
    <property type="entry name" value="HAMP"/>
    <property type="match status" value="1"/>
</dbReference>
<dbReference type="GO" id="GO:0005886">
    <property type="term" value="C:plasma membrane"/>
    <property type="evidence" value="ECO:0007669"/>
    <property type="project" value="UniProtKB-SubCell"/>
</dbReference>
<evidence type="ECO:0000256" key="6">
    <source>
        <dbReference type="ARBA" id="ARBA00022692"/>
    </source>
</evidence>
<dbReference type="InterPro" id="IPR003661">
    <property type="entry name" value="HisK_dim/P_dom"/>
</dbReference>
<keyword evidence="7" id="KW-0418">Kinase</keyword>
<evidence type="ECO:0000256" key="15">
    <source>
        <dbReference type="PROSITE-ProRule" id="PRU01091"/>
    </source>
</evidence>
<feature type="region of interest" description="Disordered" evidence="16">
    <location>
        <begin position="239"/>
        <end position="375"/>
    </location>
</feature>
<keyword evidence="4 14" id="KW-0597">Phosphoprotein</keyword>
<dbReference type="InterPro" id="IPR011006">
    <property type="entry name" value="CheY-like_superfamily"/>
</dbReference>
<dbReference type="EC" id="2.7.13.3" evidence="3"/>
<keyword evidence="5" id="KW-0808">Transferase</keyword>
<comment type="subcellular location">
    <subcellularLocation>
        <location evidence="2">Cell membrane</location>
    </subcellularLocation>
</comment>
<dbReference type="PROSITE" id="PS50885">
    <property type="entry name" value="HAMP"/>
    <property type="match status" value="1"/>
</dbReference>
<dbReference type="SMART" id="SM00862">
    <property type="entry name" value="Trans_reg_C"/>
    <property type="match status" value="1"/>
</dbReference>
<dbReference type="CDD" id="cd06225">
    <property type="entry name" value="HAMP"/>
    <property type="match status" value="1"/>
</dbReference>
<evidence type="ECO:0000256" key="13">
    <source>
        <dbReference type="ARBA" id="ARBA00023163"/>
    </source>
</evidence>
<feature type="compositionally biased region" description="Basic and acidic residues" evidence="16">
    <location>
        <begin position="282"/>
        <end position="303"/>
    </location>
</feature>
<evidence type="ECO:0000256" key="11">
    <source>
        <dbReference type="ARBA" id="ARBA00023125"/>
    </source>
</evidence>
<dbReference type="GO" id="GO:0000155">
    <property type="term" value="F:phosphorelay sensor kinase activity"/>
    <property type="evidence" value="ECO:0007669"/>
    <property type="project" value="InterPro"/>
</dbReference>
<evidence type="ECO:0000256" key="14">
    <source>
        <dbReference type="PROSITE-ProRule" id="PRU00169"/>
    </source>
</evidence>
<feature type="DNA-binding region" description="OmpR/PhoB-type" evidence="15">
    <location>
        <begin position="142"/>
        <end position="240"/>
    </location>
</feature>
<evidence type="ECO:0000256" key="12">
    <source>
        <dbReference type="ARBA" id="ARBA00023136"/>
    </source>
</evidence>
<dbReference type="Gene3D" id="6.10.250.690">
    <property type="match status" value="1"/>
</dbReference>
<dbReference type="PANTHER" id="PTHR45436:SF5">
    <property type="entry name" value="SENSOR HISTIDINE KINASE TRCS"/>
    <property type="match status" value="1"/>
</dbReference>
<dbReference type="SUPFAM" id="SSF47384">
    <property type="entry name" value="Homodimeric domain of signal transducing histidine kinase"/>
    <property type="match status" value="1"/>
</dbReference>
<reference evidence="22" key="1">
    <citation type="submission" date="2024-06" db="EMBL/GenBank/DDBJ databases">
        <authorList>
            <consortium name="consrtm"/>
            <person name="Uemura M."/>
            <person name="Terahara T."/>
        </authorList>
    </citation>
    <scope>NUCLEOTIDE SEQUENCE</scope>
    <source>
        <strain evidence="22">KM77-8</strain>
    </source>
</reference>
<dbReference type="CDD" id="cd00075">
    <property type="entry name" value="HATPase"/>
    <property type="match status" value="1"/>
</dbReference>
<dbReference type="SMART" id="SM00387">
    <property type="entry name" value="HATPase_c"/>
    <property type="match status" value="1"/>
</dbReference>
<dbReference type="PROSITE" id="PS50110">
    <property type="entry name" value="RESPONSE_REGULATORY"/>
    <property type="match status" value="1"/>
</dbReference>
<keyword evidence="6 17" id="KW-0812">Transmembrane</keyword>
<dbReference type="Gene3D" id="1.10.10.10">
    <property type="entry name" value="Winged helix-like DNA-binding domain superfamily/Winged helix DNA-binding domain"/>
    <property type="match status" value="1"/>
</dbReference>
<dbReference type="PRINTS" id="PR00344">
    <property type="entry name" value="BCTRLSENSOR"/>
</dbReference>
<dbReference type="Pfam" id="PF00512">
    <property type="entry name" value="HisKA"/>
    <property type="match status" value="1"/>
</dbReference>
<evidence type="ECO:0000256" key="10">
    <source>
        <dbReference type="ARBA" id="ARBA00023015"/>
    </source>
</evidence>
<dbReference type="InterPro" id="IPR050428">
    <property type="entry name" value="TCS_sensor_his_kinase"/>
</dbReference>
<evidence type="ECO:0000256" key="1">
    <source>
        <dbReference type="ARBA" id="ARBA00000085"/>
    </source>
</evidence>
<evidence type="ECO:0000259" key="21">
    <source>
        <dbReference type="PROSITE" id="PS51755"/>
    </source>
</evidence>
<protein>
    <recommendedName>
        <fullName evidence="3">histidine kinase</fullName>
        <ecNumber evidence="3">2.7.13.3</ecNumber>
    </recommendedName>
</protein>
<comment type="catalytic activity">
    <reaction evidence="1">
        <text>ATP + protein L-histidine = ADP + protein N-phospho-L-histidine.</text>
        <dbReference type="EC" id="2.7.13.3"/>
    </reaction>
</comment>
<dbReference type="GO" id="GO:0006355">
    <property type="term" value="P:regulation of DNA-templated transcription"/>
    <property type="evidence" value="ECO:0007669"/>
    <property type="project" value="InterPro"/>
</dbReference>
<dbReference type="InterPro" id="IPR001867">
    <property type="entry name" value="OmpR/PhoB-type_DNA-bd"/>
</dbReference>
<proteinExistence type="predicted"/>
<evidence type="ECO:0000256" key="16">
    <source>
        <dbReference type="SAM" id="MobiDB-lite"/>
    </source>
</evidence>
<keyword evidence="12 17" id="KW-0472">Membrane</keyword>
<dbReference type="InterPro" id="IPR036097">
    <property type="entry name" value="HisK_dim/P_sf"/>
</dbReference>
<feature type="domain" description="OmpR/PhoB-type" evidence="21">
    <location>
        <begin position="142"/>
        <end position="240"/>
    </location>
</feature>
<feature type="transmembrane region" description="Helical" evidence="17">
    <location>
        <begin position="410"/>
        <end position="433"/>
    </location>
</feature>
<dbReference type="Pfam" id="PF00072">
    <property type="entry name" value="Response_reg"/>
    <property type="match status" value="1"/>
</dbReference>
<feature type="domain" description="Histidine kinase" evidence="18">
    <location>
        <begin position="497"/>
        <end position="709"/>
    </location>
</feature>
<dbReference type="EMBL" id="AP035768">
    <property type="protein sequence ID" value="BFO22714.1"/>
    <property type="molecule type" value="Genomic_DNA"/>
</dbReference>
<evidence type="ECO:0000313" key="22">
    <source>
        <dbReference type="EMBL" id="BFO22714.1"/>
    </source>
</evidence>
<feature type="modified residue" description="4-aspartylphosphate" evidence="14">
    <location>
        <position position="61"/>
    </location>
</feature>
<feature type="domain" description="HAMP" evidence="20">
    <location>
        <begin position="434"/>
        <end position="489"/>
    </location>
</feature>
<keyword evidence="8 17" id="KW-1133">Transmembrane helix</keyword>
<feature type="compositionally biased region" description="Gly residues" evidence="16">
    <location>
        <begin position="263"/>
        <end position="280"/>
    </location>
</feature>
<gene>
    <name evidence="22" type="ORF">SHKM778_91020</name>
</gene>
<keyword evidence="13" id="KW-0804">Transcription</keyword>
<dbReference type="CDD" id="cd00383">
    <property type="entry name" value="trans_reg_C"/>
    <property type="match status" value="1"/>
</dbReference>
<dbReference type="FunFam" id="1.10.10.10:FF:000005">
    <property type="entry name" value="Two-component system response regulator"/>
    <property type="match status" value="1"/>
</dbReference>
<evidence type="ECO:0000256" key="8">
    <source>
        <dbReference type="ARBA" id="ARBA00022989"/>
    </source>
</evidence>
<dbReference type="Gene3D" id="3.30.565.10">
    <property type="entry name" value="Histidine kinase-like ATPase, C-terminal domain"/>
    <property type="match status" value="1"/>
</dbReference>
<dbReference type="SMART" id="SM00448">
    <property type="entry name" value="REC"/>
    <property type="match status" value="1"/>
</dbReference>